<name>A0A844HVQ0_9RHOB</name>
<evidence type="ECO:0000256" key="1">
    <source>
        <dbReference type="SAM" id="MobiDB-lite"/>
    </source>
</evidence>
<keyword evidence="3" id="KW-1185">Reference proteome</keyword>
<gene>
    <name evidence="2" type="ORF">GL300_25550</name>
</gene>
<comment type="caution">
    <text evidence="2">The sequence shown here is derived from an EMBL/GenBank/DDBJ whole genome shotgun (WGS) entry which is preliminary data.</text>
</comment>
<evidence type="ECO:0000313" key="2">
    <source>
        <dbReference type="EMBL" id="MTH62544.1"/>
    </source>
</evidence>
<evidence type="ECO:0000313" key="3">
    <source>
        <dbReference type="Proteomes" id="UP000449846"/>
    </source>
</evidence>
<feature type="region of interest" description="Disordered" evidence="1">
    <location>
        <begin position="258"/>
        <end position="279"/>
    </location>
</feature>
<protein>
    <submittedName>
        <fullName evidence="2">CRISPR-associated protein Cse1</fullName>
    </submittedName>
</protein>
<dbReference type="AlphaFoldDB" id="A0A844HVQ0"/>
<organism evidence="2 3">
    <name type="scientific">Paracoccus litorisediminis</name>
    <dbReference type="NCBI Taxonomy" id="2006130"/>
    <lineage>
        <taxon>Bacteria</taxon>
        <taxon>Pseudomonadati</taxon>
        <taxon>Pseudomonadota</taxon>
        <taxon>Alphaproteobacteria</taxon>
        <taxon>Rhodobacterales</taxon>
        <taxon>Paracoccaceae</taxon>
        <taxon>Paracoccus</taxon>
    </lineage>
</organism>
<sequence length="504" mass="55731">MLDLLHEPLIETNAGRQSLPGLLAAMARGEVQAFPALRPHQRPAWHMFLVQLSVMALDTAKRRDLPLEEDGWRAALRGLTPDFPDDEAWHLVATSPDRPAFLQPADPGGLKWQDVATPDALDMLITSRNHDIKREIARNAEPQDWIFALVSLQTMEGFGGAGNYGIARMNGGSSSRVLMGLAPARKGASDIDPSAWWARDVSRLLETRKGVTGKCLIWQEPWPEGSMLDLTALDPQFIEVCRRIRLVETEGRLTAQRSTSKAARISGKDAKGNTGDPWAPLNIAEGKSLTLGDQNWTHELLVRLLFSDKPEWVAPPLAQHHAAEANEPMLLVAEAFARGNSKTDGFKSRIVPVPMAMVRKMFGAQPRPVASGLLADIASIDLALRNGLATVAARGSSGKLDKQNYQRSRPACEALRRKADELFFPELWKRMEVTDDDGFAPLRREFLEELAMIARNEFQRASPGIPCSTLMRPRAEARGRQALERGLHAAMRKLNDPEDADGRP</sequence>
<dbReference type="EMBL" id="WMIG01000042">
    <property type="protein sequence ID" value="MTH62544.1"/>
    <property type="molecule type" value="Genomic_DNA"/>
</dbReference>
<dbReference type="OrthoDB" id="5450902at2"/>
<dbReference type="Proteomes" id="UP000449846">
    <property type="component" value="Unassembled WGS sequence"/>
</dbReference>
<proteinExistence type="predicted"/>
<accession>A0A844HVQ0</accession>
<dbReference type="RefSeq" id="WP_155042488.1">
    <property type="nucleotide sequence ID" value="NZ_WMIG01000042.1"/>
</dbReference>
<reference evidence="2 3" key="1">
    <citation type="submission" date="2019-11" db="EMBL/GenBank/DDBJ databases">
        <authorList>
            <person name="Dong K."/>
        </authorList>
    </citation>
    <scope>NUCLEOTIDE SEQUENCE [LARGE SCALE GENOMIC DNA]</scope>
    <source>
        <strain evidence="2 3">NBRC 112902</strain>
    </source>
</reference>